<dbReference type="Pfam" id="PF00211">
    <property type="entry name" value="Guanylate_cyc"/>
    <property type="match status" value="1"/>
</dbReference>
<dbReference type="GO" id="GO:0035556">
    <property type="term" value="P:intracellular signal transduction"/>
    <property type="evidence" value="ECO:0007669"/>
    <property type="project" value="InterPro"/>
</dbReference>
<dbReference type="GO" id="GO:0004016">
    <property type="term" value="F:adenylate cyclase activity"/>
    <property type="evidence" value="ECO:0007669"/>
    <property type="project" value="UniProtKB-ARBA"/>
</dbReference>
<dbReference type="OrthoDB" id="9807521at2"/>
<dbReference type="Gene3D" id="1.25.40.10">
    <property type="entry name" value="Tetratricopeptide repeat domain"/>
    <property type="match status" value="1"/>
</dbReference>
<dbReference type="SUPFAM" id="SSF55073">
    <property type="entry name" value="Nucleotide cyclase"/>
    <property type="match status" value="1"/>
</dbReference>
<dbReference type="InterPro" id="IPR029787">
    <property type="entry name" value="Nucleotide_cyclase"/>
</dbReference>
<accession>A0A0R3MPV4</accession>
<evidence type="ECO:0000313" key="3">
    <source>
        <dbReference type="EMBL" id="KRR19568.1"/>
    </source>
</evidence>
<dbReference type="SUPFAM" id="SSF48452">
    <property type="entry name" value="TPR-like"/>
    <property type="match status" value="1"/>
</dbReference>
<organism evidence="3 4">
    <name type="scientific">Bradyrhizobium lablabi</name>
    <dbReference type="NCBI Taxonomy" id="722472"/>
    <lineage>
        <taxon>Bacteria</taxon>
        <taxon>Pseudomonadati</taxon>
        <taxon>Pseudomonadota</taxon>
        <taxon>Alphaproteobacteria</taxon>
        <taxon>Hyphomicrobiales</taxon>
        <taxon>Nitrobacteraceae</taxon>
        <taxon>Bradyrhizobium</taxon>
    </lineage>
</organism>
<dbReference type="GO" id="GO:0006171">
    <property type="term" value="P:cAMP biosynthetic process"/>
    <property type="evidence" value="ECO:0007669"/>
    <property type="project" value="TreeGrafter"/>
</dbReference>
<evidence type="ECO:0000259" key="2">
    <source>
        <dbReference type="PROSITE" id="PS50125"/>
    </source>
</evidence>
<dbReference type="InterPro" id="IPR050697">
    <property type="entry name" value="Adenylyl/Guanylyl_Cyclase_3/4"/>
</dbReference>
<dbReference type="InterPro" id="IPR019734">
    <property type="entry name" value="TPR_rpt"/>
</dbReference>
<evidence type="ECO:0000256" key="1">
    <source>
        <dbReference type="PROSITE-ProRule" id="PRU00339"/>
    </source>
</evidence>
<feature type="repeat" description="TPR" evidence="1">
    <location>
        <begin position="425"/>
        <end position="458"/>
    </location>
</feature>
<keyword evidence="1" id="KW-0802">TPR repeat</keyword>
<dbReference type="Gene3D" id="3.30.70.1230">
    <property type="entry name" value="Nucleotide cyclase"/>
    <property type="match status" value="1"/>
</dbReference>
<dbReference type="PROSITE" id="PS50005">
    <property type="entry name" value="TPR"/>
    <property type="match status" value="1"/>
</dbReference>
<dbReference type="CDD" id="cd07302">
    <property type="entry name" value="CHD"/>
    <property type="match status" value="1"/>
</dbReference>
<evidence type="ECO:0000313" key="4">
    <source>
        <dbReference type="Proteomes" id="UP000051660"/>
    </source>
</evidence>
<dbReference type="AlphaFoldDB" id="A0A0R3MPV4"/>
<feature type="domain" description="Guanylate cyclase" evidence="2">
    <location>
        <begin position="12"/>
        <end position="127"/>
    </location>
</feature>
<dbReference type="EMBL" id="LLYB01000094">
    <property type="protein sequence ID" value="KRR19568.1"/>
    <property type="molecule type" value="Genomic_DNA"/>
</dbReference>
<name>A0A0R3MPV4_9BRAD</name>
<dbReference type="PROSITE" id="PS50125">
    <property type="entry name" value="GUANYLATE_CYCLASE_2"/>
    <property type="match status" value="1"/>
</dbReference>
<dbReference type="PANTHER" id="PTHR43081:SF19">
    <property type="entry name" value="PH-SENSITIVE ADENYLATE CYCLASE RV1264"/>
    <property type="match status" value="1"/>
</dbReference>
<sequence>MDAPGPERRLAAVLAADMVGYSRLMEVDEAGTLARLKTHRLELIDPSIAKNRGRIIKTTGDGMLVEFHSVVDAVSCAAEVQRRMARRNADVSPARWIQFRIGINLGDVLIEENDIFGDGVNVAARLEVLADPGGICVSGAVRDQVGDRLDDIAFVDIGNQTVKNISRPIHVFRVRLEPDAAEASVMSGKDDAAAATTTRKPSIVVLPLVNMSGDPEQEFFADGLTEDIITELSRFHDLLIISRNSAFVHKGKAVKVQEVARELGVEYVLEGSVRKVGDRVRVTVQLIDAQTDRHVWAERYDRKLEDIFAIQDEVTGAIVSTLPGRVEAATQERAKRQRPDNMAAYECVLAAKVLHHRSRREDNAQAQILLDRAIALDPNYAHAHAWKACVLGQTWVYAWCADRDATFQQVAAELQLALTLDDNDSDVHRILAAVNLTRDDHDRAAYHQERALALNPNYDLVVVQQGEFLTWLGRPEEGIAWIRKAMRLNPFHPERFWNHLGRAYYCAEKFVEAAEAFARITRPDFTHHAFLAAIFAQMGDGVAAAAHAAEVVKLEPGFSVANYLATQHYKQAADRARHEAGLLKAGLPA</sequence>
<dbReference type="InterPro" id="IPR011990">
    <property type="entry name" value="TPR-like_helical_dom_sf"/>
</dbReference>
<proteinExistence type="predicted"/>
<dbReference type="Proteomes" id="UP000051660">
    <property type="component" value="Unassembled WGS sequence"/>
</dbReference>
<gene>
    <name evidence="3" type="ORF">CQ14_17285</name>
</gene>
<dbReference type="RefSeq" id="WP_057860982.1">
    <property type="nucleotide sequence ID" value="NZ_LLYB01000094.1"/>
</dbReference>
<protein>
    <submittedName>
        <fullName evidence="3">Guanylyl cyclase</fullName>
    </submittedName>
</protein>
<dbReference type="Gene3D" id="3.40.50.10610">
    <property type="entry name" value="ABC-type transport auxiliary lipoprotein component"/>
    <property type="match status" value="1"/>
</dbReference>
<dbReference type="PANTHER" id="PTHR43081">
    <property type="entry name" value="ADENYLATE CYCLASE, TERMINAL-DIFFERENTIATION SPECIFIC-RELATED"/>
    <property type="match status" value="1"/>
</dbReference>
<dbReference type="InterPro" id="IPR001054">
    <property type="entry name" value="A/G_cyclase"/>
</dbReference>
<dbReference type="STRING" id="722472.SAMN05444321_1360"/>
<comment type="caution">
    <text evidence="3">The sequence shown here is derived from an EMBL/GenBank/DDBJ whole genome shotgun (WGS) entry which is preliminary data.</text>
</comment>
<reference evidence="3 4" key="1">
    <citation type="submission" date="2014-03" db="EMBL/GenBank/DDBJ databases">
        <title>Bradyrhizobium valentinum sp. nov., isolated from effective nodules of Lupinus mariae-josephae, a lupine endemic of basic-lime soils in Eastern Spain.</title>
        <authorList>
            <person name="Duran D."/>
            <person name="Rey L."/>
            <person name="Navarro A."/>
            <person name="Busquets A."/>
            <person name="Imperial J."/>
            <person name="Ruiz-Argueso T."/>
        </authorList>
    </citation>
    <scope>NUCLEOTIDE SEQUENCE [LARGE SCALE GENOMIC DNA]</scope>
    <source>
        <strain evidence="3 4">CCBAU 23086</strain>
    </source>
</reference>